<keyword evidence="6" id="KW-0963">Cytoplasm</keyword>
<dbReference type="PANTHER" id="PTHR23133">
    <property type="entry name" value="IMIDAZOLEGLYCEROL-PHOSPHATE DEHYDRATASE HIS7"/>
    <property type="match status" value="1"/>
</dbReference>
<dbReference type="InterPro" id="IPR038494">
    <property type="entry name" value="IGPD_sf"/>
</dbReference>
<evidence type="ECO:0000256" key="1">
    <source>
        <dbReference type="ARBA" id="ARBA00005047"/>
    </source>
</evidence>
<name>A0A0S4XN30_9BACT</name>
<dbReference type="Pfam" id="PF00475">
    <property type="entry name" value="IGPD"/>
    <property type="match status" value="1"/>
</dbReference>
<evidence type="ECO:0000256" key="6">
    <source>
        <dbReference type="HAMAP-Rule" id="MF_00076"/>
    </source>
</evidence>
<dbReference type="PANTHER" id="PTHR23133:SF2">
    <property type="entry name" value="IMIDAZOLEGLYCEROL-PHOSPHATE DEHYDRATASE"/>
    <property type="match status" value="1"/>
</dbReference>
<comment type="catalytic activity">
    <reaction evidence="6 7">
        <text>D-erythro-1-(imidazol-4-yl)glycerol 3-phosphate = 3-(imidazol-4-yl)-2-oxopropyl phosphate + H2O</text>
        <dbReference type="Rhea" id="RHEA:11040"/>
        <dbReference type="ChEBI" id="CHEBI:15377"/>
        <dbReference type="ChEBI" id="CHEBI:57766"/>
        <dbReference type="ChEBI" id="CHEBI:58278"/>
        <dbReference type="EC" id="4.2.1.19"/>
    </reaction>
</comment>
<dbReference type="UniPathway" id="UPA00031">
    <property type="reaction ID" value="UER00011"/>
</dbReference>
<dbReference type="NCBIfam" id="NF002111">
    <property type="entry name" value="PRK00951.2-1"/>
    <property type="match status" value="1"/>
</dbReference>
<comment type="subcellular location">
    <subcellularLocation>
        <location evidence="6 7">Cytoplasm</location>
    </subcellularLocation>
</comment>
<dbReference type="HAMAP" id="MF_00076">
    <property type="entry name" value="HisB"/>
    <property type="match status" value="1"/>
</dbReference>
<dbReference type="GO" id="GO:0000105">
    <property type="term" value="P:L-histidine biosynthetic process"/>
    <property type="evidence" value="ECO:0007669"/>
    <property type="project" value="UniProtKB-UniRule"/>
</dbReference>
<evidence type="ECO:0000256" key="4">
    <source>
        <dbReference type="ARBA" id="ARBA00023102"/>
    </source>
</evidence>
<dbReference type="FunFam" id="3.30.230.40:FF:000003">
    <property type="entry name" value="Imidazoleglycerol-phosphate dehydratase HisB"/>
    <property type="match status" value="1"/>
</dbReference>
<dbReference type="PROSITE" id="PS00954">
    <property type="entry name" value="IGP_DEHYDRATASE_1"/>
    <property type="match status" value="1"/>
</dbReference>
<comment type="pathway">
    <text evidence="1 6 7">Amino-acid biosynthesis; L-histidine biosynthesis; L-histidine from 5-phospho-alpha-D-ribose 1-diphosphate: step 6/9.</text>
</comment>
<dbReference type="SUPFAM" id="SSF54211">
    <property type="entry name" value="Ribosomal protein S5 domain 2-like"/>
    <property type="match status" value="2"/>
</dbReference>
<dbReference type="GO" id="GO:0004424">
    <property type="term" value="F:imidazoleglycerol-phosphate dehydratase activity"/>
    <property type="evidence" value="ECO:0007669"/>
    <property type="project" value="UniProtKB-UniRule"/>
</dbReference>
<evidence type="ECO:0000313" key="8">
    <source>
        <dbReference type="EMBL" id="CUV65645.1"/>
    </source>
</evidence>
<dbReference type="PROSITE" id="PS00955">
    <property type="entry name" value="IGP_DEHYDRATASE_2"/>
    <property type="match status" value="1"/>
</dbReference>
<evidence type="ECO:0000256" key="7">
    <source>
        <dbReference type="RuleBase" id="RU000599"/>
    </source>
</evidence>
<organism evidence="8">
    <name type="scientific">Sulfurovum sp. enrichment culture clone C5</name>
    <dbReference type="NCBI Taxonomy" id="497650"/>
    <lineage>
        <taxon>Bacteria</taxon>
        <taxon>Pseudomonadati</taxon>
        <taxon>Campylobacterota</taxon>
        <taxon>Epsilonproteobacteria</taxon>
        <taxon>Campylobacterales</taxon>
        <taxon>Sulfurovaceae</taxon>
        <taxon>Sulfurovum</taxon>
        <taxon>environmental samples</taxon>
    </lineage>
</organism>
<evidence type="ECO:0000256" key="2">
    <source>
        <dbReference type="ARBA" id="ARBA00016664"/>
    </source>
</evidence>
<protein>
    <recommendedName>
        <fullName evidence="2 6">Imidazoleglycerol-phosphate dehydratase</fullName>
        <shortName evidence="6">IGPD</shortName>
        <ecNumber evidence="6 7">4.2.1.19</ecNumber>
    </recommendedName>
</protein>
<sequence length="191" mass="20996">MICEESRTTKETDIKVKLELYGKGETNISTGVGFLDHMLDAFGRHSNINLDISCKGDVHIDDHHSVEDVAIVLAKALHKAVYPVKNIERYGNATVVMDEASVSCDIDISNRGFLVFDLPIGGKVGDFDVELVEEFFRAFAMNFPITLHLVYNRGTNKHHIVEAAFKALAVALRRALTINANAGIPSTKGVL</sequence>
<accession>A0A0S4XN30</accession>
<keyword evidence="3 6" id="KW-0028">Amino-acid biosynthesis</keyword>
<dbReference type="AlphaFoldDB" id="A0A0S4XN30"/>
<dbReference type="InterPro" id="IPR020568">
    <property type="entry name" value="Ribosomal_Su5_D2-typ_SF"/>
</dbReference>
<dbReference type="CDD" id="cd07914">
    <property type="entry name" value="IGPD"/>
    <property type="match status" value="1"/>
</dbReference>
<dbReference type="EMBL" id="FAXN01000041">
    <property type="protein sequence ID" value="CUV65645.1"/>
    <property type="molecule type" value="Genomic_DNA"/>
</dbReference>
<keyword evidence="4 6" id="KW-0368">Histidine biosynthesis</keyword>
<keyword evidence="5 6" id="KW-0456">Lyase</keyword>
<dbReference type="InterPro" id="IPR000807">
    <property type="entry name" value="ImidazoleglycerolP_deHydtase"/>
</dbReference>
<dbReference type="Gene3D" id="3.30.230.40">
    <property type="entry name" value="Imidazole glycerol phosphate dehydratase, domain 1"/>
    <property type="match status" value="2"/>
</dbReference>
<evidence type="ECO:0000256" key="3">
    <source>
        <dbReference type="ARBA" id="ARBA00022605"/>
    </source>
</evidence>
<dbReference type="NCBIfam" id="NF002114">
    <property type="entry name" value="PRK00951.2-4"/>
    <property type="match status" value="1"/>
</dbReference>
<dbReference type="InterPro" id="IPR020565">
    <property type="entry name" value="ImidazoleglycerP_deHydtase_CS"/>
</dbReference>
<proteinExistence type="inferred from homology"/>
<comment type="similarity">
    <text evidence="6 7">Belongs to the imidazoleglycerol-phosphate dehydratase family.</text>
</comment>
<dbReference type="GO" id="GO:0005737">
    <property type="term" value="C:cytoplasm"/>
    <property type="evidence" value="ECO:0007669"/>
    <property type="project" value="UniProtKB-SubCell"/>
</dbReference>
<reference evidence="8" key="1">
    <citation type="submission" date="2015-11" db="EMBL/GenBank/DDBJ databases">
        <authorList>
            <person name="Zhang Y."/>
            <person name="Guo Z."/>
        </authorList>
    </citation>
    <scope>NUCLEOTIDE SEQUENCE</scope>
    <source>
        <strain evidence="8">BN30871</strain>
    </source>
</reference>
<dbReference type="FunFam" id="3.30.230.40:FF:000001">
    <property type="entry name" value="Imidazoleglycerol-phosphate dehydratase HisB"/>
    <property type="match status" value="1"/>
</dbReference>
<gene>
    <name evidence="6 8" type="primary">hisB</name>
    <name evidence="8" type="ORF">BN3087_400021</name>
</gene>
<dbReference type="EC" id="4.2.1.19" evidence="6 7"/>
<evidence type="ECO:0000256" key="5">
    <source>
        <dbReference type="ARBA" id="ARBA00023239"/>
    </source>
</evidence>